<reference evidence="3 4" key="1">
    <citation type="submission" date="2024-09" db="EMBL/GenBank/DDBJ databases">
        <authorList>
            <person name="Sun Q."/>
            <person name="Mori K."/>
        </authorList>
    </citation>
    <scope>NUCLEOTIDE SEQUENCE [LARGE SCALE GENOMIC DNA]</scope>
    <source>
        <strain evidence="3 4">CCM 3426</strain>
    </source>
</reference>
<evidence type="ECO:0000256" key="2">
    <source>
        <dbReference type="SAM" id="Phobius"/>
    </source>
</evidence>
<feature type="transmembrane region" description="Helical" evidence="2">
    <location>
        <begin position="46"/>
        <end position="67"/>
    </location>
</feature>
<proteinExistence type="predicted"/>
<evidence type="ECO:0000313" key="3">
    <source>
        <dbReference type="EMBL" id="MFB9209494.1"/>
    </source>
</evidence>
<protein>
    <submittedName>
        <fullName evidence="3">Uncharacterized protein</fullName>
    </submittedName>
</protein>
<dbReference type="EMBL" id="JBHMEI010000104">
    <property type="protein sequence ID" value="MFB9209494.1"/>
    <property type="molecule type" value="Genomic_DNA"/>
</dbReference>
<organism evidence="3 4">
    <name type="scientific">Nonomuraea spiralis</name>
    <dbReference type="NCBI Taxonomy" id="46182"/>
    <lineage>
        <taxon>Bacteria</taxon>
        <taxon>Bacillati</taxon>
        <taxon>Actinomycetota</taxon>
        <taxon>Actinomycetes</taxon>
        <taxon>Streptosporangiales</taxon>
        <taxon>Streptosporangiaceae</taxon>
        <taxon>Nonomuraea</taxon>
    </lineage>
</organism>
<dbReference type="Proteomes" id="UP001589647">
    <property type="component" value="Unassembled WGS sequence"/>
</dbReference>
<gene>
    <name evidence="3" type="ORF">ACFFV7_50510</name>
</gene>
<evidence type="ECO:0000313" key="4">
    <source>
        <dbReference type="Proteomes" id="UP001589647"/>
    </source>
</evidence>
<comment type="caution">
    <text evidence="3">The sequence shown here is derived from an EMBL/GenBank/DDBJ whole genome shotgun (WGS) entry which is preliminary data.</text>
</comment>
<accession>A0ABV5IY63</accession>
<keyword evidence="2" id="KW-0472">Membrane</keyword>
<dbReference type="RefSeq" id="WP_189648235.1">
    <property type="nucleotide sequence ID" value="NZ_BMRC01000006.1"/>
</dbReference>
<evidence type="ECO:0000256" key="1">
    <source>
        <dbReference type="SAM" id="MobiDB-lite"/>
    </source>
</evidence>
<keyword evidence="2" id="KW-1133">Transmembrane helix</keyword>
<keyword evidence="4" id="KW-1185">Reference proteome</keyword>
<sequence>MTTGPASTEDQLREVLDKLANGVQPAPDAYRRVQGEWRRRERRRRLILVILVVLVLAIADIVGLWALNQYQDRPHVAPREPVPARSHVPPANDLPDLPVR</sequence>
<name>A0ABV5IY63_9ACTN</name>
<feature type="region of interest" description="Disordered" evidence="1">
    <location>
        <begin position="76"/>
        <end position="100"/>
    </location>
</feature>
<keyword evidence="2" id="KW-0812">Transmembrane</keyword>